<reference evidence="2 3" key="1">
    <citation type="journal article" date="2014" name="Genome Biol. Evol.">
        <title>The genome of the myxosporean Thelohanellus kitauei shows adaptations to nutrient acquisition within its fish host.</title>
        <authorList>
            <person name="Yang Y."/>
            <person name="Xiong J."/>
            <person name="Zhou Z."/>
            <person name="Huo F."/>
            <person name="Miao W."/>
            <person name="Ran C."/>
            <person name="Liu Y."/>
            <person name="Zhang J."/>
            <person name="Feng J."/>
            <person name="Wang M."/>
            <person name="Wang M."/>
            <person name="Wang L."/>
            <person name="Yao B."/>
        </authorList>
    </citation>
    <scope>NUCLEOTIDE SEQUENCE [LARGE SCALE GENOMIC DNA]</scope>
    <source>
        <strain evidence="2">Wuqing</strain>
    </source>
</reference>
<comment type="caution">
    <text evidence="2">The sequence shown here is derived from an EMBL/GenBank/DDBJ whole genome shotgun (WGS) entry which is preliminary data.</text>
</comment>
<name>A0A0C2N2K5_THEKT</name>
<evidence type="ECO:0000256" key="1">
    <source>
        <dbReference type="SAM" id="MobiDB-lite"/>
    </source>
</evidence>
<dbReference type="Proteomes" id="UP000031668">
    <property type="component" value="Unassembled WGS sequence"/>
</dbReference>
<feature type="region of interest" description="Disordered" evidence="1">
    <location>
        <begin position="56"/>
        <end position="79"/>
    </location>
</feature>
<keyword evidence="3" id="KW-1185">Reference proteome</keyword>
<dbReference type="InterPro" id="IPR053164">
    <property type="entry name" value="IS1016-like_transposase"/>
</dbReference>
<dbReference type="PANTHER" id="PTHR47163:SF2">
    <property type="entry name" value="SI:DKEY-17M8.2"/>
    <property type="match status" value="1"/>
</dbReference>
<dbReference type="AlphaFoldDB" id="A0A0C2N2K5"/>
<sequence>MYLLQTGNILGLIQCVSRDTRVQVVRVFDESDFFLGGTGVTIEINEANFGRRKYHRGRGVKGENSRSTQPYFIDSGSQSNSRNVFDHTKMDKTWDTSCSYLGTTVISDGWASYLGLDQMVYLHLILNHSQTFIDQTSGALTNIIEGNWNHARSHIPLTRIRKWLYKSHLLEYSYLQRFNEGTFNQSFGRFLAHIKDIYNPFIENKFIEGLQLTNDALRSLPELQVITN</sequence>
<gene>
    <name evidence="2" type="ORF">RF11_12102</name>
</gene>
<dbReference type="OrthoDB" id="10052789at2759"/>
<protein>
    <recommendedName>
        <fullName evidence="4">ISXO2-like transposase domain-containing protein</fullName>
    </recommendedName>
</protein>
<proteinExistence type="predicted"/>
<evidence type="ECO:0000313" key="3">
    <source>
        <dbReference type="Proteomes" id="UP000031668"/>
    </source>
</evidence>
<organism evidence="2 3">
    <name type="scientific">Thelohanellus kitauei</name>
    <name type="common">Myxosporean</name>
    <dbReference type="NCBI Taxonomy" id="669202"/>
    <lineage>
        <taxon>Eukaryota</taxon>
        <taxon>Metazoa</taxon>
        <taxon>Cnidaria</taxon>
        <taxon>Myxozoa</taxon>
        <taxon>Myxosporea</taxon>
        <taxon>Bivalvulida</taxon>
        <taxon>Platysporina</taxon>
        <taxon>Myxobolidae</taxon>
        <taxon>Thelohanellus</taxon>
    </lineage>
</organism>
<feature type="compositionally biased region" description="Polar residues" evidence="1">
    <location>
        <begin position="65"/>
        <end position="79"/>
    </location>
</feature>
<dbReference type="PANTHER" id="PTHR47163">
    <property type="entry name" value="DDE_TNP_IS1595 DOMAIN-CONTAINING PROTEIN"/>
    <property type="match status" value="1"/>
</dbReference>
<dbReference type="EMBL" id="JWZT01000636">
    <property type="protein sequence ID" value="KII73866.1"/>
    <property type="molecule type" value="Genomic_DNA"/>
</dbReference>
<accession>A0A0C2N2K5</accession>
<evidence type="ECO:0000313" key="2">
    <source>
        <dbReference type="EMBL" id="KII73866.1"/>
    </source>
</evidence>
<evidence type="ECO:0008006" key="4">
    <source>
        <dbReference type="Google" id="ProtNLM"/>
    </source>
</evidence>